<protein>
    <submittedName>
        <fullName evidence="2">Uncharacterized protein</fullName>
    </submittedName>
</protein>
<comment type="caution">
    <text evidence="2">The sequence shown here is derived from an EMBL/GenBank/DDBJ whole genome shotgun (WGS) entry which is preliminary data.</text>
</comment>
<evidence type="ECO:0000313" key="2">
    <source>
        <dbReference type="EMBL" id="HFH30377.1"/>
    </source>
</evidence>
<evidence type="ECO:0000256" key="1">
    <source>
        <dbReference type="SAM" id="Coils"/>
    </source>
</evidence>
<reference evidence="2" key="1">
    <citation type="journal article" date="2020" name="mSystems">
        <title>Genome- and Community-Level Interaction Insights into Carbon Utilization and Element Cycling Functions of Hydrothermarchaeota in Hydrothermal Sediment.</title>
        <authorList>
            <person name="Zhou Z."/>
            <person name="Liu Y."/>
            <person name="Xu W."/>
            <person name="Pan J."/>
            <person name="Luo Z.H."/>
            <person name="Li M."/>
        </authorList>
    </citation>
    <scope>NUCLEOTIDE SEQUENCE [LARGE SCALE GENOMIC DNA]</scope>
    <source>
        <strain evidence="2">SpSt-503</strain>
    </source>
</reference>
<gene>
    <name evidence="2" type="ORF">ENS59_12860</name>
</gene>
<organism evidence="2">
    <name type="scientific">Gracilinema caldarium</name>
    <dbReference type="NCBI Taxonomy" id="215591"/>
    <lineage>
        <taxon>Bacteria</taxon>
        <taxon>Pseudomonadati</taxon>
        <taxon>Spirochaetota</taxon>
        <taxon>Spirochaetia</taxon>
        <taxon>Spirochaetales</taxon>
        <taxon>Breznakiellaceae</taxon>
        <taxon>Gracilinema</taxon>
    </lineage>
</organism>
<feature type="coiled-coil region" evidence="1">
    <location>
        <begin position="539"/>
        <end position="566"/>
    </location>
</feature>
<keyword evidence="1" id="KW-0175">Coiled coil</keyword>
<accession>A0A7C3E6K8</accession>
<sequence length="1586" mass="172407">MNNYRDGPLAQQRKAAYEHLSEKQKEDLEFLIIMQELGNGGSTNTKAAFSYASVTMEYENISRMFDNWIDDERSEGYAMLLLGTISFVWAPVYYTRAVVCFYNANRWQQVKDNSIDGQLRTYKTTRENGAADLVSKVNAQNRALAAYQTSNARIATLEGVKNTGSVLTWYDLEEAIKSANGDKKLTDDEINRYKEYWIASGLEQHGSTITNVSDALVKLATWSRNKRDDAKRALTTCYSDDAKEQQAAQQEYRKTLDAYIAGNASEAELKSAAVKAFGKAAASRKVHLSRLEGVYEDNLEGLTTSSSRYQAEYNQLGQELADLVGQTWKARLEAELAAREVEWNQQRQDLAEKRSSWREAAGLIMERGRADWKAGLERMRDSYTNWKQGFNAAYEEGSLAWDTAYLSGLKEKEAWAERATATAMEASSEAMLALVGSDAEAGARSFDTLALVPSLESGAESARAELDAVLNLAGITNLGRALEASMGSAETAAREVRTGLGGLGLWDSGKAQVAATSFTRKANQELASRQARLLAAQARDMAQAAIKGLEEQVQSANNNFREGMDDTFVLKGSWRKEGQNYSKDVVVYSTLMDPVVTERASVEGYKAYIMKPVTLSTDLSDNKLEGLEASAIQALIKNAQDEVKKESETIFGSEEDNSEEGIKKRTKIVQFMKTRKVQIGEQVVYSTNSDGETIETRVPIYKEEEYEDESLRQEKTWGAGTFGSYIGYDPVLKESPNVDDGLENIWVDKGMGELGRLMRSYIYWSIRESQGWATVNKPMWDKPAWDDRSSWFKAPTIRGVTDIGVTIAASVLLPGAGSLLANAALNLADDAVFAMLDVSGGYKSWEEAGLDFGKKALSSAVNIGVGGAFNGFGGIKTGFFAQGGGLTGLVSSKVGTGTLGVIATSPMGGLQTLATSTLTSAVNAFNLTYDKDGNITGLGWSADSFNAGVQGGLISAATGMTSSLTSGILNLGLEGFVGKTYANAATLSNTLGSLAGQGVNFALTGDFGLNVMNFGMFGINDRNDNLVKNGLLELHLGRKGATMNIGMGGADVSLGTIAASMSGLRDTLKIGGAKLASLVGSYEGISTLNAVNMLGYTGDDFNITLGSRIWKGGTKVKYTKDLKASEGNYGAYDHKEPDEIMLSNELLGNGKEQAAKLASVMAHEGTHVAGNRYEAVAYKQSLDTYQSLLTTFGLTGDRNFSLGMVAALLDPRSYEANTGTVDNFEIMLDGTIVGTPHDAKVYRPKYTIDGQQVREQIPGSPDMESQAAAVVSIFGKDRVLQKLGPDAYNIETYDNETLRDVLGWDDEAIAKARIKGGCINADEGVMNKLLGEALLKKSGYVWSQEDGTWLGDGLNIAAVPVKGNVGVVYQDGAYIPFSITARMDRKAGAINNLFRKVDGEWKRDEAYLNNTTITMTYTDLRNGSVNDYTFEGGINFVDNLISNGGKNQEYQHLLLGTIQGATVAAGNLEMRMYNPGQWDVNNALLLTNYLTIAADWFGENGRRAGIANDPRTWIHPGRNGASDSCGVNYDILTPQNKDYAKAVFNNNMNYLINNFNLYSGYSIQATLYDTTFGAYPGLGRKKGAWK</sequence>
<dbReference type="EMBL" id="DSVL01000396">
    <property type="protein sequence ID" value="HFH30377.1"/>
    <property type="molecule type" value="Genomic_DNA"/>
</dbReference>
<proteinExistence type="predicted"/>
<name>A0A7C3E6K8_9SPIR</name>